<sequence length="268" mass="28126">MAGLARTTGAAAALAGTIALAACGPHDGTPDAAPSPAPSARQTDRAPAERLVLRWRRTGGIAGLGGPGALPDFSLYADGRAVFAQGAHAQTATEYRLTPDALRRLLDEARAAGLARSRTRAPRQQVADAFIVEITMGGARTRIVHPEGVDDPAVRFLDRLHPPSWAASDQAGPSRPYRPARVAVLAGRVGADTGAHGVRAWPLAPLGRGERAAGRLCTVLTGRDAATAARLAAQNRFDTAWRSDGRLYAVRFRPLLPDEETCADLARA</sequence>
<name>A0A9W6PRT6_9ACTN</name>
<evidence type="ECO:0000256" key="1">
    <source>
        <dbReference type="SAM" id="MobiDB-lite"/>
    </source>
</evidence>
<dbReference type="RefSeq" id="WP_067907078.1">
    <property type="nucleotide sequence ID" value="NZ_BSRZ01000001.1"/>
</dbReference>
<organism evidence="3 4">
    <name type="scientific">Actinomadura rubrobrunea</name>
    <dbReference type="NCBI Taxonomy" id="115335"/>
    <lineage>
        <taxon>Bacteria</taxon>
        <taxon>Bacillati</taxon>
        <taxon>Actinomycetota</taxon>
        <taxon>Actinomycetes</taxon>
        <taxon>Streptosporangiales</taxon>
        <taxon>Thermomonosporaceae</taxon>
        <taxon>Actinomadura</taxon>
    </lineage>
</organism>
<keyword evidence="2" id="KW-0732">Signal</keyword>
<accession>A0A9W6PRT6</accession>
<dbReference type="EMBL" id="BSRZ01000001">
    <property type="protein sequence ID" value="GLW62385.1"/>
    <property type="molecule type" value="Genomic_DNA"/>
</dbReference>
<evidence type="ECO:0000313" key="4">
    <source>
        <dbReference type="Proteomes" id="UP001165124"/>
    </source>
</evidence>
<dbReference type="PROSITE" id="PS51257">
    <property type="entry name" value="PROKAR_LIPOPROTEIN"/>
    <property type="match status" value="1"/>
</dbReference>
<dbReference type="Proteomes" id="UP001165124">
    <property type="component" value="Unassembled WGS sequence"/>
</dbReference>
<comment type="caution">
    <text evidence="3">The sequence shown here is derived from an EMBL/GenBank/DDBJ whole genome shotgun (WGS) entry which is preliminary data.</text>
</comment>
<gene>
    <name evidence="3" type="ORF">Arub01_06290</name>
</gene>
<proteinExistence type="predicted"/>
<dbReference type="AlphaFoldDB" id="A0A9W6PRT6"/>
<protein>
    <recommendedName>
        <fullName evidence="5">Lipoprotein</fullName>
    </recommendedName>
</protein>
<feature type="chain" id="PRO_5040849603" description="Lipoprotein" evidence="2">
    <location>
        <begin position="22"/>
        <end position="268"/>
    </location>
</feature>
<keyword evidence="4" id="KW-1185">Reference proteome</keyword>
<evidence type="ECO:0000256" key="2">
    <source>
        <dbReference type="SAM" id="SignalP"/>
    </source>
</evidence>
<evidence type="ECO:0000313" key="3">
    <source>
        <dbReference type="EMBL" id="GLW62385.1"/>
    </source>
</evidence>
<reference evidence="3" key="1">
    <citation type="submission" date="2023-02" db="EMBL/GenBank/DDBJ databases">
        <title>Actinomadura rubrobrunea NBRC 14622.</title>
        <authorList>
            <person name="Ichikawa N."/>
            <person name="Sato H."/>
            <person name="Tonouchi N."/>
        </authorList>
    </citation>
    <scope>NUCLEOTIDE SEQUENCE</scope>
    <source>
        <strain evidence="3">NBRC 14622</strain>
    </source>
</reference>
<feature type="compositionally biased region" description="Low complexity" evidence="1">
    <location>
        <begin position="30"/>
        <end position="40"/>
    </location>
</feature>
<feature type="region of interest" description="Disordered" evidence="1">
    <location>
        <begin position="26"/>
        <end position="47"/>
    </location>
</feature>
<evidence type="ECO:0008006" key="5">
    <source>
        <dbReference type="Google" id="ProtNLM"/>
    </source>
</evidence>
<feature type="signal peptide" evidence="2">
    <location>
        <begin position="1"/>
        <end position="21"/>
    </location>
</feature>